<dbReference type="PANTHER" id="PTHR43479:SF11">
    <property type="entry name" value="ACREF_ENVCD OPERON REPRESSOR-RELATED"/>
    <property type="match status" value="1"/>
</dbReference>
<dbReference type="PANTHER" id="PTHR43479">
    <property type="entry name" value="ACREF/ENVCD OPERON REPRESSOR-RELATED"/>
    <property type="match status" value="1"/>
</dbReference>
<gene>
    <name evidence="3" type="ORF">SDC9_85529</name>
</gene>
<dbReference type="EMBL" id="VSSQ01008450">
    <property type="protein sequence ID" value="MPM38898.1"/>
    <property type="molecule type" value="Genomic_DNA"/>
</dbReference>
<dbReference type="Pfam" id="PF00440">
    <property type="entry name" value="TetR_N"/>
    <property type="match status" value="1"/>
</dbReference>
<feature type="domain" description="HTH tetR-type" evidence="2">
    <location>
        <begin position="12"/>
        <end position="72"/>
    </location>
</feature>
<comment type="caution">
    <text evidence="3">The sequence shown here is derived from an EMBL/GenBank/DDBJ whole genome shotgun (WGS) entry which is preliminary data.</text>
</comment>
<proteinExistence type="predicted"/>
<sequence length="202" mass="23240">MSPKSLTGQEKQMQRQRLLENGRELLFTYGVKKTSIEDITKAAGMAKGTFYQHFESKEVFFLELITQFHVGWFSQAEVFFAAPSEQPLKERVRQFIRGCFHSHEYLSIFKYHDELEEMLLGMQAGGHAAFGDLMDMEHGAYERLLHMFQIDTQRVKPGVIHNYLHAVYFGVANESLMERDCLEDTFEALLGGLIHYIFGGAS</sequence>
<evidence type="ECO:0000259" key="2">
    <source>
        <dbReference type="PROSITE" id="PS50977"/>
    </source>
</evidence>
<dbReference type="InterPro" id="IPR009057">
    <property type="entry name" value="Homeodomain-like_sf"/>
</dbReference>
<dbReference type="PROSITE" id="PS50977">
    <property type="entry name" value="HTH_TETR_2"/>
    <property type="match status" value="1"/>
</dbReference>
<dbReference type="InterPro" id="IPR050624">
    <property type="entry name" value="HTH-type_Tx_Regulator"/>
</dbReference>
<evidence type="ECO:0000256" key="1">
    <source>
        <dbReference type="ARBA" id="ARBA00023125"/>
    </source>
</evidence>
<reference evidence="3" key="1">
    <citation type="submission" date="2019-08" db="EMBL/GenBank/DDBJ databases">
        <authorList>
            <person name="Kucharzyk K."/>
            <person name="Murdoch R.W."/>
            <person name="Higgins S."/>
            <person name="Loffler F."/>
        </authorList>
    </citation>
    <scope>NUCLEOTIDE SEQUENCE</scope>
</reference>
<dbReference type="GO" id="GO:0003677">
    <property type="term" value="F:DNA binding"/>
    <property type="evidence" value="ECO:0007669"/>
    <property type="project" value="UniProtKB-KW"/>
</dbReference>
<keyword evidence="1" id="KW-0238">DNA-binding</keyword>
<name>A0A644ZF28_9ZZZZ</name>
<dbReference type="SUPFAM" id="SSF46689">
    <property type="entry name" value="Homeodomain-like"/>
    <property type="match status" value="1"/>
</dbReference>
<dbReference type="PRINTS" id="PR00455">
    <property type="entry name" value="HTHTETR"/>
</dbReference>
<organism evidence="3">
    <name type="scientific">bioreactor metagenome</name>
    <dbReference type="NCBI Taxonomy" id="1076179"/>
    <lineage>
        <taxon>unclassified sequences</taxon>
        <taxon>metagenomes</taxon>
        <taxon>ecological metagenomes</taxon>
    </lineage>
</organism>
<evidence type="ECO:0000313" key="3">
    <source>
        <dbReference type="EMBL" id="MPM38898.1"/>
    </source>
</evidence>
<accession>A0A644ZF28</accession>
<protein>
    <recommendedName>
        <fullName evidence="2">HTH tetR-type domain-containing protein</fullName>
    </recommendedName>
</protein>
<dbReference type="Gene3D" id="1.10.357.10">
    <property type="entry name" value="Tetracycline Repressor, domain 2"/>
    <property type="match status" value="1"/>
</dbReference>
<dbReference type="InterPro" id="IPR001647">
    <property type="entry name" value="HTH_TetR"/>
</dbReference>
<dbReference type="AlphaFoldDB" id="A0A644ZF28"/>